<dbReference type="Proteomes" id="UP000218067">
    <property type="component" value="Chromosome"/>
</dbReference>
<dbReference type="AlphaFoldDB" id="A0A1B4Y8R9"/>
<dbReference type="GO" id="GO:0006629">
    <property type="term" value="P:lipid metabolic process"/>
    <property type="evidence" value="ECO:0007669"/>
    <property type="project" value="InterPro"/>
</dbReference>
<evidence type="ECO:0000259" key="1">
    <source>
        <dbReference type="PROSITE" id="PS51704"/>
    </source>
</evidence>
<dbReference type="EMBL" id="AP017624">
    <property type="protein sequence ID" value="BAV43453.1"/>
    <property type="molecule type" value="Genomic_DNA"/>
</dbReference>
<dbReference type="GO" id="GO:0008081">
    <property type="term" value="F:phosphoric diester hydrolase activity"/>
    <property type="evidence" value="ECO:0007669"/>
    <property type="project" value="InterPro"/>
</dbReference>
<dbReference type="PANTHER" id="PTHR43805">
    <property type="entry name" value="GLYCEROPHOSPHORYL DIESTER PHOSPHODIESTERASE"/>
    <property type="match status" value="1"/>
</dbReference>
<evidence type="ECO:0000313" key="3">
    <source>
        <dbReference type="Proteomes" id="UP000218067"/>
    </source>
</evidence>
<organism evidence="2 3">
    <name type="scientific">Mycobacterium ulcerans subsp. shinshuense</name>
    <dbReference type="NCBI Taxonomy" id="1124626"/>
    <lineage>
        <taxon>Bacteria</taxon>
        <taxon>Bacillati</taxon>
        <taxon>Actinomycetota</taxon>
        <taxon>Actinomycetes</taxon>
        <taxon>Mycobacteriales</taxon>
        <taxon>Mycobacteriaceae</taxon>
        <taxon>Mycobacterium</taxon>
        <taxon>Mycobacterium ulcerans group</taxon>
    </lineage>
</organism>
<sequence>MGGDVHPQEVEFLRDARRIAMAHRGFTSFRFPMNSMGAFHEAAKIGFRYIETDVRATRDGVAVIQHDRKLAPESGVAGAVDQLTWPEVSIADLGGGEPIPTLEELLVALPQMRFNIDIKADSAVEPTVEVIERLQAHRRVLIASFSERRRQRALRLMSQRVASAAGMGAFLGFMAARTAGRRASAMRMLRDSDCLQLPAQFGGLPVITPALVRSVHASRRQVHAWTIDDPAMMHALFDIGVDGIITDRADVLCDVLGARGEW</sequence>
<dbReference type="SUPFAM" id="SSF51695">
    <property type="entry name" value="PLC-like phosphodiesterases"/>
    <property type="match status" value="1"/>
</dbReference>
<dbReference type="PROSITE" id="PS51704">
    <property type="entry name" value="GP_PDE"/>
    <property type="match status" value="1"/>
</dbReference>
<protein>
    <submittedName>
        <fullName evidence="2">Glycerophosphoryl diester phosphodiesterase</fullName>
    </submittedName>
</protein>
<accession>A0A1B4Y8R9</accession>
<dbReference type="Pfam" id="PF03009">
    <property type="entry name" value="GDPD"/>
    <property type="match status" value="1"/>
</dbReference>
<name>A0A1B4Y8R9_MYCUL</name>
<feature type="domain" description="GP-PDE" evidence="1">
    <location>
        <begin position="18"/>
        <end position="256"/>
    </location>
</feature>
<dbReference type="Gene3D" id="3.20.20.190">
    <property type="entry name" value="Phosphatidylinositol (PI) phosphodiesterase"/>
    <property type="match status" value="1"/>
</dbReference>
<dbReference type="InterPro" id="IPR030395">
    <property type="entry name" value="GP_PDE_dom"/>
</dbReference>
<reference evidence="2 3" key="1">
    <citation type="submission" date="2016-08" db="EMBL/GenBank/DDBJ databases">
        <title>Complete genome sequence of Mycobacterium shinshuense, a subspecies of M. ulcerans.</title>
        <authorList>
            <person name="Yoshida M."/>
            <person name="Ogura Y."/>
            <person name="Hayashi T."/>
            <person name="Hoshino Y."/>
        </authorList>
    </citation>
    <scope>NUCLEOTIDE SEQUENCE [LARGE SCALE GENOMIC DNA]</scope>
    <source>
        <strain evidence="3">ATCC 33728</strain>
    </source>
</reference>
<dbReference type="PANTHER" id="PTHR43805:SF1">
    <property type="entry name" value="GP-PDE DOMAIN-CONTAINING PROTEIN"/>
    <property type="match status" value="1"/>
</dbReference>
<dbReference type="InterPro" id="IPR017946">
    <property type="entry name" value="PLC-like_Pdiesterase_TIM-brl"/>
</dbReference>
<gene>
    <name evidence="2" type="primary">glpQ2</name>
    <name evidence="2" type="ORF">SHTP_4555</name>
</gene>
<evidence type="ECO:0000313" key="2">
    <source>
        <dbReference type="EMBL" id="BAV43453.1"/>
    </source>
</evidence>
<proteinExistence type="predicted"/>